<evidence type="ECO:0000259" key="1">
    <source>
        <dbReference type="Pfam" id="PF01902"/>
    </source>
</evidence>
<dbReference type="InterPro" id="IPR014729">
    <property type="entry name" value="Rossmann-like_a/b/a_fold"/>
</dbReference>
<organism evidence="2 3">
    <name type="scientific">Nitrosomonas communis</name>
    <dbReference type="NCBI Taxonomy" id="44574"/>
    <lineage>
        <taxon>Bacteria</taxon>
        <taxon>Pseudomonadati</taxon>
        <taxon>Pseudomonadota</taxon>
        <taxon>Betaproteobacteria</taxon>
        <taxon>Nitrosomonadales</taxon>
        <taxon>Nitrosomonadaceae</taxon>
        <taxon>Nitrosomonas</taxon>
    </lineage>
</organism>
<dbReference type="RefSeq" id="WP_074668075.1">
    <property type="nucleotide sequence ID" value="NZ_FNNH01000060.1"/>
</dbReference>
<name>A0A1H2YWI0_9PROT</name>
<dbReference type="InterPro" id="IPR002761">
    <property type="entry name" value="Diphthami_syn_dom"/>
</dbReference>
<dbReference type="SUPFAM" id="SSF52402">
    <property type="entry name" value="Adenine nucleotide alpha hydrolases-like"/>
    <property type="match status" value="1"/>
</dbReference>
<evidence type="ECO:0000313" key="3">
    <source>
        <dbReference type="Proteomes" id="UP000183454"/>
    </source>
</evidence>
<dbReference type="Gene3D" id="3.90.1490.10">
    <property type="entry name" value="putative n-type atp pyrophosphatase, domain 2"/>
    <property type="match status" value="1"/>
</dbReference>
<dbReference type="Pfam" id="PF01902">
    <property type="entry name" value="Diphthami_syn_2"/>
    <property type="match status" value="1"/>
</dbReference>
<accession>A0A1H2YWI0</accession>
<dbReference type="Proteomes" id="UP000183454">
    <property type="component" value="Unassembled WGS sequence"/>
</dbReference>
<reference evidence="2 3" key="1">
    <citation type="submission" date="2016-10" db="EMBL/GenBank/DDBJ databases">
        <authorList>
            <person name="de Groot N.N."/>
        </authorList>
    </citation>
    <scope>NUCLEOTIDE SEQUENCE [LARGE SCALE GENOMIC DNA]</scope>
    <source>
        <strain evidence="2 3">Nm110</strain>
    </source>
</reference>
<sequence>MPDRIALAWSSGKDSAWTLFKLQQNPQYEVVVLLTTLNAEQNNVISHGISAQLLACQAAAVNLPLHQVFLRSPCANEIYNEIMTQACAQLINNYQVSHIAFGDLYLEDVRSYREHSLQGSGLKPLFPLWGSNTATLAREMVDSGLRAYLSCVDITRLPAYLAGRKFDHELLDSLPSHIDPCGENGEFHTFVSAAPFFSKAISVFVNGVQDKDQLAFANMTTTDNV</sequence>
<evidence type="ECO:0000313" key="2">
    <source>
        <dbReference type="EMBL" id="SDX09560.1"/>
    </source>
</evidence>
<gene>
    <name evidence="2" type="ORF">SAMN05421882_10606</name>
</gene>
<dbReference type="AlphaFoldDB" id="A0A1H2YWI0"/>
<dbReference type="Gene3D" id="3.40.50.620">
    <property type="entry name" value="HUPs"/>
    <property type="match status" value="1"/>
</dbReference>
<feature type="domain" description="Diphthamide synthase" evidence="1">
    <location>
        <begin position="4"/>
        <end position="208"/>
    </location>
</feature>
<protein>
    <submittedName>
        <fullName evidence="2">MJ0570-related uncharacterized domain-containing protein</fullName>
    </submittedName>
</protein>
<dbReference type="EMBL" id="FNNH01000060">
    <property type="protein sequence ID" value="SDX09560.1"/>
    <property type="molecule type" value="Genomic_DNA"/>
</dbReference>
<proteinExistence type="predicted"/>